<dbReference type="InterPro" id="IPR051448">
    <property type="entry name" value="CdaR-like_regulators"/>
</dbReference>
<dbReference type="Pfam" id="PF17853">
    <property type="entry name" value="GGDEF_2"/>
    <property type="match status" value="1"/>
</dbReference>
<evidence type="ECO:0000256" key="1">
    <source>
        <dbReference type="ARBA" id="ARBA00006754"/>
    </source>
</evidence>
<dbReference type="Pfam" id="PF07905">
    <property type="entry name" value="PucR"/>
    <property type="match status" value="1"/>
</dbReference>
<dbReference type="AlphaFoldDB" id="A0A3N0I2T6"/>
<dbReference type="InterPro" id="IPR009057">
    <property type="entry name" value="Homeodomain-like_sf"/>
</dbReference>
<dbReference type="Gene3D" id="1.10.10.2840">
    <property type="entry name" value="PucR C-terminal helix-turn-helix domain"/>
    <property type="match status" value="1"/>
</dbReference>
<dbReference type="Proteomes" id="UP000276568">
    <property type="component" value="Unassembled WGS sequence"/>
</dbReference>
<dbReference type="InterPro" id="IPR041522">
    <property type="entry name" value="CdaR_GGDEF"/>
</dbReference>
<accession>A0A3N0I2T6</accession>
<proteinExistence type="inferred from homology"/>
<feature type="domain" description="CdaR GGDEF-like" evidence="4">
    <location>
        <begin position="153"/>
        <end position="256"/>
    </location>
</feature>
<reference evidence="5 6" key="1">
    <citation type="submission" date="2018-11" db="EMBL/GenBank/DDBJ databases">
        <title>Clostridium sp. nov., a member of the family Erysipelotrichaceae isolated from pig faeces.</title>
        <authorList>
            <person name="Chang Y.-H."/>
        </authorList>
    </citation>
    <scope>NUCLEOTIDE SEQUENCE [LARGE SCALE GENOMIC DNA]</scope>
    <source>
        <strain evidence="5 6">YH-panp20</strain>
    </source>
</reference>
<evidence type="ECO:0000259" key="4">
    <source>
        <dbReference type="Pfam" id="PF17853"/>
    </source>
</evidence>
<comment type="caution">
    <text evidence="5">The sequence shown here is derived from an EMBL/GenBank/DDBJ whole genome shotgun (WGS) entry which is preliminary data.</text>
</comment>
<evidence type="ECO:0000259" key="3">
    <source>
        <dbReference type="Pfam" id="PF13556"/>
    </source>
</evidence>
<dbReference type="InterPro" id="IPR012914">
    <property type="entry name" value="PucR_dom"/>
</dbReference>
<feature type="domain" description="Purine catabolism PurC-like" evidence="2">
    <location>
        <begin position="6"/>
        <end position="129"/>
    </location>
</feature>
<dbReference type="SUPFAM" id="SSF46689">
    <property type="entry name" value="Homeodomain-like"/>
    <property type="match status" value="1"/>
</dbReference>
<name>A0A3N0I2T6_9FIRM</name>
<organism evidence="5 6">
    <name type="scientific">Absicoccus porci</name>
    <dbReference type="NCBI Taxonomy" id="2486576"/>
    <lineage>
        <taxon>Bacteria</taxon>
        <taxon>Bacillati</taxon>
        <taxon>Bacillota</taxon>
        <taxon>Erysipelotrichia</taxon>
        <taxon>Erysipelotrichales</taxon>
        <taxon>Erysipelotrichaceae</taxon>
        <taxon>Absicoccus</taxon>
    </lineage>
</organism>
<dbReference type="EMBL" id="RJQC01000001">
    <property type="protein sequence ID" value="RNM31227.1"/>
    <property type="molecule type" value="Genomic_DNA"/>
</dbReference>
<keyword evidence="6" id="KW-1185">Reference proteome</keyword>
<sequence length="371" mass="43387">MATVEDIMNLDFFKHNHLELVAGEQGLYRIVTRPNIAQLMNFSDWMGGGEFLLINGVGLGLDQKENMLQVIENANKANAACIAFEISQTFIPKIPQEAIDLANQYQLPIFTLSWDVPFGPILNTVYDFIVREERKESTIMDIMRNILFANVNPGQILQQTDYYGYDLRSPHQCLVFQKEGGYEALKKHFREDKRILYLEQNEHLIVFYPYCEKKQLKNQLRSLLATEDVYIGIGDVCTNLMKYQNSYYQALRALRYLMVTKEKQILFYDELGLLTLLDDVDNDHNIKQYIMDFLAPLQEYQTHHSIDLIETLNVYQECNFNVAKASQKLFIHRNTLLQRLEKIAMLLDVDLNNFNARREIMNVMNLKKYYG</sequence>
<dbReference type="InterPro" id="IPR042070">
    <property type="entry name" value="PucR_C-HTH_sf"/>
</dbReference>
<dbReference type="OrthoDB" id="9792148at2"/>
<evidence type="ECO:0000313" key="5">
    <source>
        <dbReference type="EMBL" id="RNM31227.1"/>
    </source>
</evidence>
<comment type="similarity">
    <text evidence="1">Belongs to the CdaR family.</text>
</comment>
<dbReference type="PANTHER" id="PTHR33744:SF1">
    <property type="entry name" value="DNA-BINDING TRANSCRIPTIONAL ACTIVATOR ADER"/>
    <property type="match status" value="1"/>
</dbReference>
<evidence type="ECO:0000259" key="2">
    <source>
        <dbReference type="Pfam" id="PF07905"/>
    </source>
</evidence>
<gene>
    <name evidence="5" type="ORF">EDX97_01275</name>
</gene>
<dbReference type="Pfam" id="PF13556">
    <property type="entry name" value="HTH_30"/>
    <property type="match status" value="1"/>
</dbReference>
<evidence type="ECO:0000313" key="6">
    <source>
        <dbReference type="Proteomes" id="UP000276568"/>
    </source>
</evidence>
<dbReference type="RefSeq" id="WP_128519393.1">
    <property type="nucleotide sequence ID" value="NZ_JALFCT010000023.1"/>
</dbReference>
<feature type="domain" description="PucR C-terminal helix-turn-helix" evidence="3">
    <location>
        <begin position="308"/>
        <end position="358"/>
    </location>
</feature>
<dbReference type="InterPro" id="IPR025736">
    <property type="entry name" value="PucR_C-HTH_dom"/>
</dbReference>
<dbReference type="PANTHER" id="PTHR33744">
    <property type="entry name" value="CARBOHYDRATE DIACID REGULATOR"/>
    <property type="match status" value="1"/>
</dbReference>
<protein>
    <submittedName>
        <fullName evidence="5">PucR family transcriptional regulator</fullName>
    </submittedName>
</protein>